<name>A0A1R3JFK3_COCAP</name>
<dbReference type="GO" id="GO:0015297">
    <property type="term" value="F:antiporter activity"/>
    <property type="evidence" value="ECO:0007669"/>
    <property type="project" value="InterPro"/>
</dbReference>
<feature type="transmembrane region" description="Helical" evidence="12">
    <location>
        <begin position="294"/>
        <end position="317"/>
    </location>
</feature>
<feature type="transmembrane region" description="Helical" evidence="12">
    <location>
        <begin position="37"/>
        <end position="58"/>
    </location>
</feature>
<dbReference type="GO" id="GO:0042910">
    <property type="term" value="F:xenobiotic transmembrane transporter activity"/>
    <property type="evidence" value="ECO:0007669"/>
    <property type="project" value="InterPro"/>
</dbReference>
<dbReference type="PANTHER" id="PTHR11206">
    <property type="entry name" value="MULTIDRUG RESISTANCE PROTEIN"/>
    <property type="match status" value="1"/>
</dbReference>
<dbReference type="Pfam" id="PF01997">
    <property type="entry name" value="Translin"/>
    <property type="match status" value="1"/>
</dbReference>
<dbReference type="OrthoDB" id="31005at2759"/>
<dbReference type="NCBIfam" id="TIGR00797">
    <property type="entry name" value="matE"/>
    <property type="match status" value="1"/>
</dbReference>
<proteinExistence type="inferred from homology"/>
<keyword evidence="6" id="KW-0813">Transport</keyword>
<dbReference type="Pfam" id="PF01554">
    <property type="entry name" value="MatE"/>
    <property type="match status" value="2"/>
</dbReference>
<dbReference type="Gene3D" id="1.20.58.190">
    <property type="entry name" value="Translin, domain 1"/>
    <property type="match status" value="1"/>
</dbReference>
<accession>A0A1R3JFK3</accession>
<feature type="transmembrane region" description="Helical" evidence="12">
    <location>
        <begin position="338"/>
        <end position="358"/>
    </location>
</feature>
<dbReference type="OMA" id="MAMCINT"/>
<keyword evidence="10 12" id="KW-0472">Membrane</keyword>
<dbReference type="InterPro" id="IPR002528">
    <property type="entry name" value="MATE_fam"/>
</dbReference>
<sequence>METSLNVEIGDGCREGRSKGNYWWERVLDFGEAKRQFLFAVPMVLSNVFYFSLTMVSVMFAGHLGELELAASTLAHSWAGVTGFAFMTGLSGALETLCGQGFGAKLYRMLGIYLQASCIISFLFSVITSILWLYTEPILVLLHQDPKISKTAALYLKYLIPGLFAYGFVQNILRFLQTQSIVTPLVLLSVIPLGIHFGIVYALVNKTSLGFKGAPLAASISLWISFLLLVMYVVFAKKFESTWQGLSFESFHYIFRNLKLALPSATMVCLEFWAFEILIILAGLMPNSKITTSAMAMCINTQSIAYMFICGLGAAVSTRVSNELGAGNPDRAKHAMAVTLKLSILVAFALVLTLAFGHDIWAGFFSNSPSIIKKFADMTPLLVVSIAIDAIQGVLSGVARGCGWQHLAVWANLATFYLIGMTIAVVLGFKFKLYVKNEKRERVVKASRDITMNSKKVIFQVHRLGKNNREEVLEKAEKDLAAVTDQHISRLVKELQGTDFWKLRRAYSPGVQEYVEAATFFKFCQTGTLLNLDEINASILPLSDPSLEPLQINLLDYLLGLADLTGELMRLAIGRISDGEVEFAKRICQFVRDIYRELTLVVPLMDDSYDMKSKMDTMLQSVVKIENACCSVSVRGSEYIPLLGSSDPGSFLLGVPDVEL</sequence>
<evidence type="ECO:0000313" key="13">
    <source>
        <dbReference type="EMBL" id="OMO93603.1"/>
    </source>
</evidence>
<evidence type="ECO:0000256" key="11">
    <source>
        <dbReference type="ARBA" id="ARBA00023242"/>
    </source>
</evidence>
<evidence type="ECO:0000256" key="1">
    <source>
        <dbReference type="ARBA" id="ARBA00004123"/>
    </source>
</evidence>
<dbReference type="FunFam" id="1.20.58.200:FF:000001">
    <property type="entry name" value="Translin-associated factor X"/>
    <property type="match status" value="1"/>
</dbReference>
<dbReference type="GO" id="GO:1990961">
    <property type="term" value="P:xenobiotic detoxification by transmembrane export across the plasma membrane"/>
    <property type="evidence" value="ECO:0007669"/>
    <property type="project" value="InterPro"/>
</dbReference>
<evidence type="ECO:0000256" key="10">
    <source>
        <dbReference type="ARBA" id="ARBA00023136"/>
    </source>
</evidence>
<keyword evidence="8 12" id="KW-0812">Transmembrane</keyword>
<comment type="caution">
    <text evidence="13">The sequence shown here is derived from an EMBL/GenBank/DDBJ whole genome shotgun (WGS) entry which is preliminary data.</text>
</comment>
<keyword evidence="11" id="KW-0539">Nucleus</keyword>
<dbReference type="GO" id="GO:0043565">
    <property type="term" value="F:sequence-specific DNA binding"/>
    <property type="evidence" value="ECO:0007669"/>
    <property type="project" value="InterPro"/>
</dbReference>
<protein>
    <recommendedName>
        <fullName evidence="12">Protein DETOXIFICATION</fullName>
    </recommendedName>
    <alternativeName>
        <fullName evidence="12">Multidrug and toxic compound extrusion protein</fullName>
    </alternativeName>
</protein>
<evidence type="ECO:0000256" key="2">
    <source>
        <dbReference type="ARBA" id="ARBA00004141"/>
    </source>
</evidence>
<dbReference type="CDD" id="cd14820">
    <property type="entry name" value="TRAX"/>
    <property type="match status" value="1"/>
</dbReference>
<organism evidence="13 14">
    <name type="scientific">Corchorus capsularis</name>
    <name type="common">Jute</name>
    <dbReference type="NCBI Taxonomy" id="210143"/>
    <lineage>
        <taxon>Eukaryota</taxon>
        <taxon>Viridiplantae</taxon>
        <taxon>Streptophyta</taxon>
        <taxon>Embryophyta</taxon>
        <taxon>Tracheophyta</taxon>
        <taxon>Spermatophyta</taxon>
        <taxon>Magnoliopsida</taxon>
        <taxon>eudicotyledons</taxon>
        <taxon>Gunneridae</taxon>
        <taxon>Pentapetalae</taxon>
        <taxon>rosids</taxon>
        <taxon>malvids</taxon>
        <taxon>Malvales</taxon>
        <taxon>Malvaceae</taxon>
        <taxon>Grewioideae</taxon>
        <taxon>Apeibeae</taxon>
        <taxon>Corchorus</taxon>
    </lineage>
</organism>
<dbReference type="GO" id="GO:0005737">
    <property type="term" value="C:cytoplasm"/>
    <property type="evidence" value="ECO:0007669"/>
    <property type="project" value="UniProtKB-SubCell"/>
</dbReference>
<dbReference type="GO" id="GO:0016020">
    <property type="term" value="C:membrane"/>
    <property type="evidence" value="ECO:0007669"/>
    <property type="project" value="UniProtKB-SubCell"/>
</dbReference>
<comment type="similarity">
    <text evidence="5 12">Belongs to the multi antimicrobial extrusion (MATE) (TC 2.A.66.1) family.</text>
</comment>
<feature type="transmembrane region" description="Helical" evidence="12">
    <location>
        <begin position="407"/>
        <end position="429"/>
    </location>
</feature>
<evidence type="ECO:0000256" key="9">
    <source>
        <dbReference type="ARBA" id="ARBA00022989"/>
    </source>
</evidence>
<feature type="transmembrane region" description="Helical" evidence="12">
    <location>
        <begin position="154"/>
        <end position="173"/>
    </location>
</feature>
<evidence type="ECO:0000256" key="7">
    <source>
        <dbReference type="ARBA" id="ARBA00022490"/>
    </source>
</evidence>
<dbReference type="Proteomes" id="UP000188268">
    <property type="component" value="Unassembled WGS sequence"/>
</dbReference>
<comment type="similarity">
    <text evidence="4">Belongs to the translin family.</text>
</comment>
<dbReference type="EMBL" id="AWWV01008069">
    <property type="protein sequence ID" value="OMO93603.1"/>
    <property type="molecule type" value="Genomic_DNA"/>
</dbReference>
<feature type="transmembrane region" description="Helical" evidence="12">
    <location>
        <begin position="378"/>
        <end position="395"/>
    </location>
</feature>
<dbReference type="InterPro" id="IPR002848">
    <property type="entry name" value="Translin_fam"/>
</dbReference>
<dbReference type="InterPro" id="IPR016068">
    <property type="entry name" value="Translin_N"/>
</dbReference>
<feature type="transmembrane region" description="Helical" evidence="12">
    <location>
        <begin position="185"/>
        <end position="204"/>
    </location>
</feature>
<evidence type="ECO:0000313" key="14">
    <source>
        <dbReference type="Proteomes" id="UP000188268"/>
    </source>
</evidence>
<evidence type="ECO:0000256" key="4">
    <source>
        <dbReference type="ARBA" id="ARBA00005902"/>
    </source>
</evidence>
<dbReference type="CDD" id="cd13132">
    <property type="entry name" value="MATE_eukaryotic"/>
    <property type="match status" value="1"/>
</dbReference>
<dbReference type="Gene3D" id="1.20.58.200">
    <property type="entry name" value="Translin, domain 2"/>
    <property type="match status" value="1"/>
</dbReference>
<dbReference type="SUPFAM" id="SSF74784">
    <property type="entry name" value="Translin"/>
    <property type="match status" value="1"/>
</dbReference>
<reference evidence="13 14" key="1">
    <citation type="submission" date="2013-09" db="EMBL/GenBank/DDBJ databases">
        <title>Corchorus capsularis genome sequencing.</title>
        <authorList>
            <person name="Alam M."/>
            <person name="Haque M.S."/>
            <person name="Islam M.S."/>
            <person name="Emdad E.M."/>
            <person name="Islam M.M."/>
            <person name="Ahmed B."/>
            <person name="Halim A."/>
            <person name="Hossen Q.M.M."/>
            <person name="Hossain M.Z."/>
            <person name="Ahmed R."/>
            <person name="Khan M.M."/>
            <person name="Islam R."/>
            <person name="Rashid M.M."/>
            <person name="Khan S.A."/>
            <person name="Rahman M.S."/>
            <person name="Alam M."/>
        </authorList>
    </citation>
    <scope>NUCLEOTIDE SEQUENCE [LARGE SCALE GENOMIC DNA]</scope>
    <source>
        <strain evidence="14">cv. CVL-1</strain>
        <tissue evidence="13">Whole seedling</tissue>
    </source>
</reference>
<keyword evidence="9 12" id="KW-1133">Transmembrane helix</keyword>
<dbReference type="GO" id="GO:0005634">
    <property type="term" value="C:nucleus"/>
    <property type="evidence" value="ECO:0007669"/>
    <property type="project" value="UniProtKB-SubCell"/>
</dbReference>
<dbReference type="InterPro" id="IPR045069">
    <property type="entry name" value="MATE_euk"/>
</dbReference>
<keyword evidence="7" id="KW-0963">Cytoplasm</keyword>
<dbReference type="STRING" id="210143.A0A1R3JFK3"/>
<dbReference type="AlphaFoldDB" id="A0A1R3JFK3"/>
<dbReference type="InterPro" id="IPR016069">
    <property type="entry name" value="Translin_C"/>
</dbReference>
<feature type="transmembrane region" description="Helical" evidence="12">
    <location>
        <begin position="260"/>
        <end position="282"/>
    </location>
</feature>
<dbReference type="InterPro" id="IPR036081">
    <property type="entry name" value="Translin_sf"/>
</dbReference>
<evidence type="ECO:0000256" key="12">
    <source>
        <dbReference type="RuleBase" id="RU004914"/>
    </source>
</evidence>
<keyword evidence="14" id="KW-1185">Reference proteome</keyword>
<feature type="transmembrane region" description="Helical" evidence="12">
    <location>
        <begin position="78"/>
        <end position="98"/>
    </location>
</feature>
<dbReference type="Gramene" id="OMO93603">
    <property type="protein sequence ID" value="OMO93603"/>
    <property type="gene ID" value="CCACVL1_06434"/>
</dbReference>
<evidence type="ECO:0000256" key="8">
    <source>
        <dbReference type="ARBA" id="ARBA00022692"/>
    </source>
</evidence>
<evidence type="ECO:0000256" key="3">
    <source>
        <dbReference type="ARBA" id="ARBA00004496"/>
    </source>
</evidence>
<evidence type="ECO:0000256" key="6">
    <source>
        <dbReference type="ARBA" id="ARBA00022448"/>
    </source>
</evidence>
<feature type="transmembrane region" description="Helical" evidence="12">
    <location>
        <begin position="110"/>
        <end position="134"/>
    </location>
</feature>
<feature type="transmembrane region" description="Helical" evidence="12">
    <location>
        <begin position="216"/>
        <end position="235"/>
    </location>
</feature>
<gene>
    <name evidence="13" type="ORF">CCACVL1_06434</name>
</gene>
<comment type="subcellular location">
    <subcellularLocation>
        <location evidence="3">Cytoplasm</location>
    </subcellularLocation>
    <subcellularLocation>
        <location evidence="2">Membrane</location>
        <topology evidence="2">Multi-pass membrane protein</topology>
    </subcellularLocation>
    <subcellularLocation>
        <location evidence="1">Nucleus</location>
    </subcellularLocation>
</comment>
<evidence type="ECO:0000256" key="5">
    <source>
        <dbReference type="ARBA" id="ARBA00010199"/>
    </source>
</evidence>